<evidence type="ECO:0000313" key="2">
    <source>
        <dbReference type="EMBL" id="MBB5132502.1"/>
    </source>
</evidence>
<dbReference type="Proteomes" id="UP000578449">
    <property type="component" value="Unassembled WGS sequence"/>
</dbReference>
<sequence>MRRLQQRIRDLEAELIRLQAQNDALSAQSREETFTRLQDREPALT</sequence>
<gene>
    <name evidence="2" type="ORF">HNP84_002218</name>
</gene>
<dbReference type="AlphaFoldDB" id="A0A840NZC7"/>
<accession>A0A840NZC7</accession>
<protein>
    <submittedName>
        <fullName evidence="2">Uncharacterized protein</fullName>
    </submittedName>
</protein>
<feature type="coiled-coil region" evidence="1">
    <location>
        <begin position="1"/>
        <end position="28"/>
    </location>
</feature>
<proteinExistence type="predicted"/>
<evidence type="ECO:0000256" key="1">
    <source>
        <dbReference type="SAM" id="Coils"/>
    </source>
</evidence>
<keyword evidence="3" id="KW-1185">Reference proteome</keyword>
<organism evidence="2 3">
    <name type="scientific">Thermocatellispora tengchongensis</name>
    <dbReference type="NCBI Taxonomy" id="1073253"/>
    <lineage>
        <taxon>Bacteria</taxon>
        <taxon>Bacillati</taxon>
        <taxon>Actinomycetota</taxon>
        <taxon>Actinomycetes</taxon>
        <taxon>Streptosporangiales</taxon>
        <taxon>Streptosporangiaceae</taxon>
        <taxon>Thermocatellispora</taxon>
    </lineage>
</organism>
<keyword evidence="1" id="KW-0175">Coiled coil</keyword>
<evidence type="ECO:0000313" key="3">
    <source>
        <dbReference type="Proteomes" id="UP000578449"/>
    </source>
</evidence>
<reference evidence="2 3" key="1">
    <citation type="submission" date="2020-08" db="EMBL/GenBank/DDBJ databases">
        <title>Genomic Encyclopedia of Type Strains, Phase IV (KMG-IV): sequencing the most valuable type-strain genomes for metagenomic binning, comparative biology and taxonomic classification.</title>
        <authorList>
            <person name="Goeker M."/>
        </authorList>
    </citation>
    <scope>NUCLEOTIDE SEQUENCE [LARGE SCALE GENOMIC DNA]</scope>
    <source>
        <strain evidence="2 3">DSM 45615</strain>
    </source>
</reference>
<dbReference type="EMBL" id="JACHGN010000004">
    <property type="protein sequence ID" value="MBB5132502.1"/>
    <property type="molecule type" value="Genomic_DNA"/>
</dbReference>
<name>A0A840NZC7_9ACTN</name>
<comment type="caution">
    <text evidence="2">The sequence shown here is derived from an EMBL/GenBank/DDBJ whole genome shotgun (WGS) entry which is preliminary data.</text>
</comment>